<keyword evidence="5 9" id="KW-0067">ATP-binding</keyword>
<dbReference type="Proteomes" id="UP000031390">
    <property type="component" value="Unassembled WGS sequence"/>
</dbReference>
<feature type="binding site" evidence="9">
    <location>
        <begin position="215"/>
        <end position="220"/>
    </location>
    <ligand>
        <name>ATP</name>
        <dbReference type="ChEBI" id="CHEBI:30616"/>
    </ligand>
</feature>
<dbReference type="Pfam" id="PF00294">
    <property type="entry name" value="PfkB"/>
    <property type="match status" value="1"/>
</dbReference>
<dbReference type="GO" id="GO:0005829">
    <property type="term" value="C:cytosol"/>
    <property type="evidence" value="ECO:0007669"/>
    <property type="project" value="TreeGrafter"/>
</dbReference>
<feature type="binding site" evidence="9">
    <location>
        <position position="141"/>
    </location>
    <ligand>
        <name>substrate</name>
    </ligand>
</feature>
<evidence type="ECO:0000256" key="6">
    <source>
        <dbReference type="ARBA" id="ARBA00022842"/>
    </source>
</evidence>
<comment type="cofactor">
    <cofactor evidence="9">
        <name>Mg(2+)</name>
        <dbReference type="ChEBI" id="CHEBI:18420"/>
    </cofactor>
    <text evidence="9">Requires a divalent cation, most likely magnesium in vivo, as an electrophilic catalyst to aid phosphoryl group transfer. It is the chelate of the metal and the nucleotide that is the actual substrate.</text>
</comment>
<feature type="binding site" evidence="9">
    <location>
        <position position="242"/>
    </location>
    <ligand>
        <name>K(+)</name>
        <dbReference type="ChEBI" id="CHEBI:29103"/>
    </ligand>
</feature>
<name>A0A0C1E498_9NEIS</name>
<dbReference type="EC" id="2.7.1.15" evidence="9"/>
<dbReference type="PRINTS" id="PR00990">
    <property type="entry name" value="RIBOKINASE"/>
</dbReference>
<evidence type="ECO:0000256" key="7">
    <source>
        <dbReference type="ARBA" id="ARBA00022958"/>
    </source>
</evidence>
<dbReference type="GO" id="GO:0046872">
    <property type="term" value="F:metal ion binding"/>
    <property type="evidence" value="ECO:0007669"/>
    <property type="project" value="UniProtKB-KW"/>
</dbReference>
<evidence type="ECO:0000313" key="14">
    <source>
        <dbReference type="Proteomes" id="UP000829504"/>
    </source>
</evidence>
<dbReference type="PANTHER" id="PTHR10584">
    <property type="entry name" value="SUGAR KINASE"/>
    <property type="match status" value="1"/>
</dbReference>
<feature type="binding site" evidence="9">
    <location>
        <begin position="13"/>
        <end position="15"/>
    </location>
    <ligand>
        <name>substrate</name>
    </ligand>
</feature>
<evidence type="ECO:0000256" key="5">
    <source>
        <dbReference type="ARBA" id="ARBA00022840"/>
    </source>
</evidence>
<feature type="domain" description="Carbohydrate kinase PfkB" evidence="10">
    <location>
        <begin position="5"/>
        <end position="287"/>
    </location>
</feature>
<feature type="binding site" evidence="9">
    <location>
        <position position="276"/>
    </location>
    <ligand>
        <name>K(+)</name>
        <dbReference type="ChEBI" id="CHEBI:29103"/>
    </ligand>
</feature>
<feature type="binding site" evidence="9">
    <location>
        <position position="248"/>
    </location>
    <ligand>
        <name>substrate</name>
    </ligand>
</feature>
<dbReference type="UniPathway" id="UPA00916">
    <property type="reaction ID" value="UER00889"/>
</dbReference>
<feature type="binding site" evidence="9">
    <location>
        <begin position="41"/>
        <end position="45"/>
    </location>
    <ligand>
        <name>substrate</name>
    </ligand>
</feature>
<evidence type="ECO:0000313" key="12">
    <source>
        <dbReference type="EMBL" id="UNV86740.1"/>
    </source>
</evidence>
<sequence length="300" mass="31805">MLHIKVVVVGSINMDLVTRATQFARAGETLLGSSFHRYMGGKGANQAVAAARLGACVTIIGAVGDDDFGLEMVTNLRHEGICTDYVQTIMGQNSGMANITVADEENSIIVIAGANMYLTVADIEAAEERFAEADIILSQLEIPMECVIATSKLAAKYNKPFILNPAPARAIPKELLEQITILTPNRYELAASLGAPQGLSPEELILKSPCPVLMTSGSKGAVYKDPKGRLRHVSGFKVQTSDTTGASDAFNGALAVFWHEGIDIAVRKACAAAALSITRSGAQNGMPFEFELSGFLASQK</sequence>
<feature type="binding site" evidence="9">
    <location>
        <position position="185"/>
    </location>
    <ligand>
        <name>ATP</name>
        <dbReference type="ChEBI" id="CHEBI:30616"/>
    </ligand>
</feature>
<keyword evidence="3 9" id="KW-0547">Nucleotide-binding</keyword>
<dbReference type="GO" id="GO:0004747">
    <property type="term" value="F:ribokinase activity"/>
    <property type="evidence" value="ECO:0007669"/>
    <property type="project" value="UniProtKB-UniRule"/>
</dbReference>
<dbReference type="InterPro" id="IPR029056">
    <property type="entry name" value="Ribokinase-like"/>
</dbReference>
<accession>A0A0C1E498</accession>
<dbReference type="EMBL" id="CP094242">
    <property type="protein sequence ID" value="UNV86740.1"/>
    <property type="molecule type" value="Genomic_DNA"/>
</dbReference>
<dbReference type="InterPro" id="IPR011877">
    <property type="entry name" value="Ribokinase"/>
</dbReference>
<evidence type="ECO:0000256" key="1">
    <source>
        <dbReference type="ARBA" id="ARBA00022679"/>
    </source>
</evidence>
<comment type="subcellular location">
    <subcellularLocation>
        <location evidence="9">Cytoplasm</location>
    </subcellularLocation>
</comment>
<dbReference type="EMBL" id="JUFZ01000086">
    <property type="protein sequence ID" value="KIC06764.1"/>
    <property type="molecule type" value="Genomic_DNA"/>
</dbReference>
<reference evidence="11 13" key="1">
    <citation type="submission" date="2014-12" db="EMBL/GenBank/DDBJ databases">
        <title>Genome sequence of Morococcus cerebrosus.</title>
        <authorList>
            <person name="Shin S.-K."/>
            <person name="Yi H."/>
        </authorList>
    </citation>
    <scope>NUCLEOTIDE SEQUENCE [LARGE SCALE GENOMIC DNA]</scope>
    <source>
        <strain evidence="11 13">CIP 81.93</strain>
    </source>
</reference>
<dbReference type="PATRIC" id="fig|1056807.3.peg.1745"/>
<comment type="subunit">
    <text evidence="9">Homodimer.</text>
</comment>
<keyword evidence="6 9" id="KW-0460">Magnesium</keyword>
<keyword evidence="2 9" id="KW-0479">Metal-binding</keyword>
<comment type="pathway">
    <text evidence="9">Carbohydrate metabolism; D-ribose degradation; D-ribose 5-phosphate from beta-D-ribopyranose: step 2/2.</text>
</comment>
<evidence type="ECO:0000256" key="2">
    <source>
        <dbReference type="ARBA" id="ARBA00022723"/>
    </source>
</evidence>
<dbReference type="Proteomes" id="UP000829504">
    <property type="component" value="Chromosome"/>
</dbReference>
<gene>
    <name evidence="9" type="primary">rbsK</name>
    <name evidence="11" type="ORF">MCC93_18180</name>
    <name evidence="12" type="ORF">MON37_08660</name>
</gene>
<evidence type="ECO:0000313" key="13">
    <source>
        <dbReference type="Proteomes" id="UP000031390"/>
    </source>
</evidence>
<dbReference type="InterPro" id="IPR011611">
    <property type="entry name" value="PfkB_dom"/>
</dbReference>
<feature type="binding site" evidence="9">
    <location>
        <position position="281"/>
    </location>
    <ligand>
        <name>K(+)</name>
        <dbReference type="ChEBI" id="CHEBI:29103"/>
    </ligand>
</feature>
<organism evidence="11 13">
    <name type="scientific">Morococcus cerebrosus</name>
    <dbReference type="NCBI Taxonomy" id="1056807"/>
    <lineage>
        <taxon>Bacteria</taxon>
        <taxon>Pseudomonadati</taxon>
        <taxon>Pseudomonadota</taxon>
        <taxon>Betaproteobacteria</taxon>
        <taxon>Neisseriales</taxon>
        <taxon>Neisseriaceae</taxon>
        <taxon>Morococcus</taxon>
    </lineage>
</organism>
<dbReference type="SUPFAM" id="SSF53613">
    <property type="entry name" value="Ribokinase-like"/>
    <property type="match status" value="1"/>
</dbReference>
<keyword evidence="4 9" id="KW-0418">Kinase</keyword>
<dbReference type="HAMAP" id="MF_01987">
    <property type="entry name" value="Ribokinase"/>
    <property type="match status" value="1"/>
</dbReference>
<dbReference type="InterPro" id="IPR002139">
    <property type="entry name" value="Ribo/fructo_kinase"/>
</dbReference>
<comment type="similarity">
    <text evidence="9">Belongs to the carbohydrate kinase PfkB family. Ribokinase subfamily.</text>
</comment>
<evidence type="ECO:0000259" key="10">
    <source>
        <dbReference type="Pfam" id="PF00294"/>
    </source>
</evidence>
<comment type="caution">
    <text evidence="9">Lacks conserved residue(s) required for the propagation of feature annotation.</text>
</comment>
<comment type="activity regulation">
    <text evidence="9">Activated by a monovalent cation that binds near, but not in, the active site. The most likely occupant of the site in vivo is potassium. Ion binding induces a conformational change that may alter substrate affinity.</text>
</comment>
<protein>
    <recommendedName>
        <fullName evidence="9">Ribokinase</fullName>
        <shortName evidence="9">RK</shortName>
        <ecNumber evidence="9">2.7.1.15</ecNumber>
    </recommendedName>
</protein>
<evidence type="ECO:0000256" key="3">
    <source>
        <dbReference type="ARBA" id="ARBA00022741"/>
    </source>
</evidence>
<keyword evidence="9" id="KW-0963">Cytoplasm</keyword>
<keyword evidence="8 9" id="KW-0119">Carbohydrate metabolism</keyword>
<comment type="function">
    <text evidence="9">Catalyzes the phosphorylation of ribose at O-5 in a reaction requiring ATP and magnesium. The resulting D-ribose-5-phosphate can then be used either for sythesis of nucleotides, histidine, and tryptophan, or as a component of the pentose phosphate pathway.</text>
</comment>
<feature type="binding site" evidence="9">
    <location>
        <position position="279"/>
    </location>
    <ligand>
        <name>K(+)</name>
        <dbReference type="ChEBI" id="CHEBI:29103"/>
    </ligand>
</feature>
<evidence type="ECO:0000256" key="8">
    <source>
        <dbReference type="ARBA" id="ARBA00023277"/>
    </source>
</evidence>
<dbReference type="PANTHER" id="PTHR10584:SF166">
    <property type="entry name" value="RIBOKINASE"/>
    <property type="match status" value="1"/>
</dbReference>
<comment type="catalytic activity">
    <reaction evidence="9">
        <text>D-ribose + ATP = D-ribose 5-phosphate + ADP + H(+)</text>
        <dbReference type="Rhea" id="RHEA:13697"/>
        <dbReference type="ChEBI" id="CHEBI:15378"/>
        <dbReference type="ChEBI" id="CHEBI:30616"/>
        <dbReference type="ChEBI" id="CHEBI:47013"/>
        <dbReference type="ChEBI" id="CHEBI:78346"/>
        <dbReference type="ChEBI" id="CHEBI:456216"/>
        <dbReference type="EC" id="2.7.1.15"/>
    </reaction>
</comment>
<dbReference type="RefSeq" id="WP_039408657.1">
    <property type="nucleotide sequence ID" value="NZ_CP094242.1"/>
</dbReference>
<dbReference type="GO" id="GO:0019303">
    <property type="term" value="P:D-ribose catabolic process"/>
    <property type="evidence" value="ECO:0007669"/>
    <property type="project" value="UniProtKB-UniRule"/>
</dbReference>
<dbReference type="GO" id="GO:0005524">
    <property type="term" value="F:ATP binding"/>
    <property type="evidence" value="ECO:0007669"/>
    <property type="project" value="UniProtKB-UniRule"/>
</dbReference>
<keyword evidence="14" id="KW-1185">Reference proteome</keyword>
<feature type="binding site" evidence="9">
    <location>
        <position position="244"/>
    </location>
    <ligand>
        <name>K(+)</name>
        <dbReference type="ChEBI" id="CHEBI:29103"/>
    </ligand>
</feature>
<evidence type="ECO:0000256" key="9">
    <source>
        <dbReference type="HAMAP-Rule" id="MF_01987"/>
    </source>
</evidence>
<evidence type="ECO:0000313" key="11">
    <source>
        <dbReference type="EMBL" id="KIC06764.1"/>
    </source>
</evidence>
<dbReference type="AlphaFoldDB" id="A0A0C1E498"/>
<keyword evidence="1 9" id="KW-0808">Transferase</keyword>
<evidence type="ECO:0000256" key="4">
    <source>
        <dbReference type="ARBA" id="ARBA00022777"/>
    </source>
</evidence>
<dbReference type="CDD" id="cd01174">
    <property type="entry name" value="ribokinase"/>
    <property type="match status" value="1"/>
</dbReference>
<proteinExistence type="inferred from homology"/>
<reference evidence="12 14" key="2">
    <citation type="submission" date="2022-03" db="EMBL/GenBank/DDBJ databases">
        <title>Genome sequencing of Morococcus cerebrosus.</title>
        <authorList>
            <person name="Baek M.-G."/>
            <person name="Yi H."/>
        </authorList>
    </citation>
    <scope>NUCLEOTIDE SEQUENCE [LARGE SCALE GENOMIC DNA]</scope>
    <source>
        <strain evidence="12 14">CIP 81.93</strain>
    </source>
</reference>
<feature type="active site" description="Proton acceptor" evidence="9">
    <location>
        <position position="248"/>
    </location>
</feature>
<keyword evidence="7 9" id="KW-0630">Potassium</keyword>
<dbReference type="Gene3D" id="3.40.1190.20">
    <property type="match status" value="1"/>
</dbReference>